<dbReference type="PROSITE" id="PS51183">
    <property type="entry name" value="JMJN"/>
    <property type="match status" value="1"/>
</dbReference>
<evidence type="ECO:0000259" key="3">
    <source>
        <dbReference type="PROSITE" id="PS51184"/>
    </source>
</evidence>
<dbReference type="PANTHER" id="PTHR10694:SF121">
    <property type="entry name" value="LYSINE-SPECIFIC DEMETHYLASE JMJ706-LIKE"/>
    <property type="match status" value="1"/>
</dbReference>
<dbReference type="PROSITE" id="PS51184">
    <property type="entry name" value="JMJC"/>
    <property type="match status" value="1"/>
</dbReference>
<organism evidence="4 5">
    <name type="scientific">Coffea arabica</name>
    <name type="common">Arabian coffee</name>
    <dbReference type="NCBI Taxonomy" id="13443"/>
    <lineage>
        <taxon>Eukaryota</taxon>
        <taxon>Viridiplantae</taxon>
        <taxon>Streptophyta</taxon>
        <taxon>Embryophyta</taxon>
        <taxon>Tracheophyta</taxon>
        <taxon>Spermatophyta</taxon>
        <taxon>Magnoliopsida</taxon>
        <taxon>eudicotyledons</taxon>
        <taxon>Gunneridae</taxon>
        <taxon>Pentapetalae</taxon>
        <taxon>asterids</taxon>
        <taxon>lamiids</taxon>
        <taxon>Gentianales</taxon>
        <taxon>Rubiaceae</taxon>
        <taxon>Ixoroideae</taxon>
        <taxon>Gardenieae complex</taxon>
        <taxon>Bertiereae - Coffeeae clade</taxon>
        <taxon>Coffeeae</taxon>
        <taxon>Coffea</taxon>
    </lineage>
</organism>
<dbReference type="InterPro" id="IPR004198">
    <property type="entry name" value="Znf_C5HC2"/>
</dbReference>
<reference evidence="4" key="1">
    <citation type="journal article" date="2025" name="Foods">
        <title>Unveiling the Microbial Signatures of Arabica Coffee Cherries: Insights into Ripeness Specific Diversity, Functional Traits, and Implications for Quality and Safety.</title>
        <authorList>
            <consortium name="RefSeq"/>
            <person name="Tenea G.N."/>
            <person name="Cifuentes V."/>
            <person name="Reyes P."/>
            <person name="Cevallos-Vallejos M."/>
        </authorList>
    </citation>
    <scope>NUCLEOTIDE SEQUENCE [LARGE SCALE GENOMIC DNA]</scope>
</reference>
<dbReference type="SMART" id="SM00545">
    <property type="entry name" value="JmjN"/>
    <property type="match status" value="1"/>
</dbReference>
<evidence type="ECO:0000259" key="2">
    <source>
        <dbReference type="PROSITE" id="PS51183"/>
    </source>
</evidence>
<gene>
    <name evidence="5" type="primary">LOC113729796</name>
</gene>
<dbReference type="Pfam" id="PF02375">
    <property type="entry name" value="JmjN"/>
    <property type="match status" value="1"/>
</dbReference>
<dbReference type="Proteomes" id="UP001652660">
    <property type="component" value="Chromosome 2e"/>
</dbReference>
<feature type="region of interest" description="Disordered" evidence="1">
    <location>
        <begin position="1"/>
        <end position="28"/>
    </location>
</feature>
<dbReference type="AlphaFoldDB" id="A0A6P6W5P1"/>
<keyword evidence="4" id="KW-1185">Reference proteome</keyword>
<dbReference type="Pfam" id="PF02373">
    <property type="entry name" value="JmjC"/>
    <property type="match status" value="1"/>
</dbReference>
<evidence type="ECO:0000256" key="1">
    <source>
        <dbReference type="SAM" id="MobiDB-lite"/>
    </source>
</evidence>
<dbReference type="InterPro" id="IPR003349">
    <property type="entry name" value="JmjN"/>
</dbReference>
<name>A0A6P6W5P1_COFAR</name>
<feature type="domain" description="JmjN" evidence="2">
    <location>
        <begin position="88"/>
        <end position="129"/>
    </location>
</feature>
<dbReference type="SUPFAM" id="SSF51197">
    <property type="entry name" value="Clavaminate synthase-like"/>
    <property type="match status" value="1"/>
</dbReference>
<dbReference type="GO" id="GO:0005634">
    <property type="term" value="C:nucleus"/>
    <property type="evidence" value="ECO:0007669"/>
    <property type="project" value="TreeGrafter"/>
</dbReference>
<dbReference type="GO" id="GO:0000785">
    <property type="term" value="C:chromatin"/>
    <property type="evidence" value="ECO:0007669"/>
    <property type="project" value="TreeGrafter"/>
</dbReference>
<dbReference type="Gene3D" id="2.60.120.650">
    <property type="entry name" value="Cupin"/>
    <property type="match status" value="1"/>
</dbReference>
<accession>A0A6P6W5P1</accession>
<dbReference type="OrthoDB" id="1678912at2759"/>
<dbReference type="SMART" id="SM00558">
    <property type="entry name" value="JmjC"/>
    <property type="match status" value="1"/>
</dbReference>
<dbReference type="PANTHER" id="PTHR10694">
    <property type="entry name" value="LYSINE-SPECIFIC DEMETHYLASE"/>
    <property type="match status" value="1"/>
</dbReference>
<dbReference type="GO" id="GO:0032452">
    <property type="term" value="F:histone demethylase activity"/>
    <property type="evidence" value="ECO:0007669"/>
    <property type="project" value="TreeGrafter"/>
</dbReference>
<proteinExistence type="predicted"/>
<dbReference type="InterPro" id="IPR003347">
    <property type="entry name" value="JmjC_dom"/>
</dbReference>
<dbReference type="GO" id="GO:0010468">
    <property type="term" value="P:regulation of gene expression"/>
    <property type="evidence" value="ECO:0007669"/>
    <property type="project" value="TreeGrafter"/>
</dbReference>
<protein>
    <submittedName>
        <fullName evidence="5">Lysine-specific demethylase JMJ13-like</fullName>
    </submittedName>
</protein>
<evidence type="ECO:0000313" key="4">
    <source>
        <dbReference type="Proteomes" id="UP001652660"/>
    </source>
</evidence>
<dbReference type="Pfam" id="PF02928">
    <property type="entry name" value="zf-C5HC2"/>
    <property type="match status" value="1"/>
</dbReference>
<sequence length="560" mass="63885">MCQLKARHTLSSGTNPHNERLKQDRPSIVIPALTSTKPKRRLHSTRNSSSSLHLLQEAVLTKCSSGSQEEDELAGSFNPGWMDKIHHCPVYHPSTDEFDDPFVYLQKIAPEASKYGICKVVSPLISSIPAGVVLMKEKKGFKFTTQVQPLRLATWDNDDKISFHFRGRNYTLRNFESMANQEAARKYCVSGCLPSAYLEREFWNQMEKGKRGTVEYAINVDGSAFSRSSGDPLSGSKWNLKELPRLHWCTLRLLENAIPGVTDPMLYIGMLFSMFAWHVEDHYLYSINYHHCGAPKTWYGVPSNAALQFENVVQHCVYDRLLSVDGEDGAFNVLAEKTTLFPPKILLQHGVPVYKAVQMPGEFVITFPRAYHAGFSHGFNCGEAVNFAAADWYPFGAEASHRYARLRKMPVIPYEELLCKEAMLVSEYEIKENADLVPLRCLKISFACLLRLHQYARWSIKKSRPSVNIHPKSQGTIFCIICRRECYLGHLMCNCYTDPICLFHGSLISKCPCGSSCNLFIRDDIREMEDVAKMFEQEKGIHREVERQMRRWLLSVEDGR</sequence>
<dbReference type="GeneID" id="113729796"/>
<feature type="domain" description="JmjC" evidence="3">
    <location>
        <begin position="232"/>
        <end position="404"/>
    </location>
</feature>
<dbReference type="RefSeq" id="XP_027109841.2">
    <property type="nucleotide sequence ID" value="XM_027254040.2"/>
</dbReference>
<evidence type="ECO:0000313" key="5">
    <source>
        <dbReference type="RefSeq" id="XP_027109841.2"/>
    </source>
</evidence>
<reference evidence="5" key="2">
    <citation type="submission" date="2025-08" db="UniProtKB">
        <authorList>
            <consortium name="RefSeq"/>
        </authorList>
    </citation>
    <scope>IDENTIFICATION</scope>
    <source>
        <tissue evidence="5">Leaves</tissue>
    </source>
</reference>